<evidence type="ECO:0000313" key="2">
    <source>
        <dbReference type="EMBL" id="TFK48984.1"/>
    </source>
</evidence>
<keyword evidence="3" id="KW-1185">Reference proteome</keyword>
<keyword evidence="1" id="KW-0732">Signal</keyword>
<dbReference type="Proteomes" id="UP000305948">
    <property type="component" value="Unassembled WGS sequence"/>
</dbReference>
<dbReference type="AlphaFoldDB" id="A0A5C3MUJ7"/>
<accession>A0A5C3MUJ7</accession>
<proteinExistence type="predicted"/>
<sequence length="74" mass="8187">MLRAAGRHIALLLLKATGVQEVSEGDRVSLAWPKWRKRPKSSRGLQISCYVVRRQSGRFIARGGVTAPPLLECS</sequence>
<gene>
    <name evidence="2" type="ORF">OE88DRAFT_1663285</name>
</gene>
<feature type="signal peptide" evidence="1">
    <location>
        <begin position="1"/>
        <end position="21"/>
    </location>
</feature>
<evidence type="ECO:0000313" key="3">
    <source>
        <dbReference type="Proteomes" id="UP000305948"/>
    </source>
</evidence>
<dbReference type="EMBL" id="ML213517">
    <property type="protein sequence ID" value="TFK48984.1"/>
    <property type="molecule type" value="Genomic_DNA"/>
</dbReference>
<reference evidence="2 3" key="1">
    <citation type="journal article" date="2019" name="Nat. Ecol. Evol.">
        <title>Megaphylogeny resolves global patterns of mushroom evolution.</title>
        <authorList>
            <person name="Varga T."/>
            <person name="Krizsan K."/>
            <person name="Foldi C."/>
            <person name="Dima B."/>
            <person name="Sanchez-Garcia M."/>
            <person name="Sanchez-Ramirez S."/>
            <person name="Szollosi G.J."/>
            <person name="Szarkandi J.G."/>
            <person name="Papp V."/>
            <person name="Albert L."/>
            <person name="Andreopoulos W."/>
            <person name="Angelini C."/>
            <person name="Antonin V."/>
            <person name="Barry K.W."/>
            <person name="Bougher N.L."/>
            <person name="Buchanan P."/>
            <person name="Buyck B."/>
            <person name="Bense V."/>
            <person name="Catcheside P."/>
            <person name="Chovatia M."/>
            <person name="Cooper J."/>
            <person name="Damon W."/>
            <person name="Desjardin D."/>
            <person name="Finy P."/>
            <person name="Geml J."/>
            <person name="Haridas S."/>
            <person name="Hughes K."/>
            <person name="Justo A."/>
            <person name="Karasinski D."/>
            <person name="Kautmanova I."/>
            <person name="Kiss B."/>
            <person name="Kocsube S."/>
            <person name="Kotiranta H."/>
            <person name="LaButti K.M."/>
            <person name="Lechner B.E."/>
            <person name="Liimatainen K."/>
            <person name="Lipzen A."/>
            <person name="Lukacs Z."/>
            <person name="Mihaltcheva S."/>
            <person name="Morgado L.N."/>
            <person name="Niskanen T."/>
            <person name="Noordeloos M.E."/>
            <person name="Ohm R.A."/>
            <person name="Ortiz-Santana B."/>
            <person name="Ovrebo C."/>
            <person name="Racz N."/>
            <person name="Riley R."/>
            <person name="Savchenko A."/>
            <person name="Shiryaev A."/>
            <person name="Soop K."/>
            <person name="Spirin V."/>
            <person name="Szebenyi C."/>
            <person name="Tomsovsky M."/>
            <person name="Tulloss R.E."/>
            <person name="Uehling J."/>
            <person name="Grigoriev I.V."/>
            <person name="Vagvolgyi C."/>
            <person name="Papp T."/>
            <person name="Martin F.M."/>
            <person name="Miettinen O."/>
            <person name="Hibbett D.S."/>
            <person name="Nagy L.G."/>
        </authorList>
    </citation>
    <scope>NUCLEOTIDE SEQUENCE [LARGE SCALE GENOMIC DNA]</scope>
    <source>
        <strain evidence="2 3">OMC1185</strain>
    </source>
</reference>
<protein>
    <submittedName>
        <fullName evidence="2">Uncharacterized protein</fullName>
    </submittedName>
</protein>
<evidence type="ECO:0000256" key="1">
    <source>
        <dbReference type="SAM" id="SignalP"/>
    </source>
</evidence>
<feature type="chain" id="PRO_5022676301" evidence="1">
    <location>
        <begin position="22"/>
        <end position="74"/>
    </location>
</feature>
<name>A0A5C3MUJ7_9AGAM</name>
<organism evidence="2 3">
    <name type="scientific">Heliocybe sulcata</name>
    <dbReference type="NCBI Taxonomy" id="5364"/>
    <lineage>
        <taxon>Eukaryota</taxon>
        <taxon>Fungi</taxon>
        <taxon>Dikarya</taxon>
        <taxon>Basidiomycota</taxon>
        <taxon>Agaricomycotina</taxon>
        <taxon>Agaricomycetes</taxon>
        <taxon>Gloeophyllales</taxon>
        <taxon>Gloeophyllaceae</taxon>
        <taxon>Heliocybe</taxon>
    </lineage>
</organism>